<accession>A0A2M9BBB2</accession>
<comment type="caution">
    <text evidence="2">The sequence shown here is derived from an EMBL/GenBank/DDBJ whole genome shotgun (WGS) entry which is preliminary data.</text>
</comment>
<name>A0A2M9BBB2_9MICO</name>
<dbReference type="Proteomes" id="UP000230161">
    <property type="component" value="Unassembled WGS sequence"/>
</dbReference>
<dbReference type="InterPro" id="IPR003812">
    <property type="entry name" value="Fido"/>
</dbReference>
<gene>
    <name evidence="2" type="ORF">CLV54_3367</name>
</gene>
<dbReference type="PROSITE" id="PS51459">
    <property type="entry name" value="FIDO"/>
    <property type="match status" value="1"/>
</dbReference>
<dbReference type="Pfam" id="PF02661">
    <property type="entry name" value="Fic"/>
    <property type="match status" value="1"/>
</dbReference>
<sequence length="119" mass="12932">MPILPTPVVRDIGLIESALQRGNLTIFGNEVYIGIHAKVAAVVDSLSRNHPLPDGNKRLAALASIMIYEGNGYRYVGADSDDDLFVDIARHDMGFRQIAVRFAALWEPRSEAPGGRAAT</sequence>
<proteinExistence type="predicted"/>
<organism evidence="2 3">
    <name type="scientific">Compostimonas suwonensis</name>
    <dbReference type="NCBI Taxonomy" id="1048394"/>
    <lineage>
        <taxon>Bacteria</taxon>
        <taxon>Bacillati</taxon>
        <taxon>Actinomycetota</taxon>
        <taxon>Actinomycetes</taxon>
        <taxon>Micrococcales</taxon>
        <taxon>Microbacteriaceae</taxon>
        <taxon>Compostimonas</taxon>
    </lineage>
</organism>
<evidence type="ECO:0000313" key="3">
    <source>
        <dbReference type="Proteomes" id="UP000230161"/>
    </source>
</evidence>
<reference evidence="2 3" key="1">
    <citation type="submission" date="2017-11" db="EMBL/GenBank/DDBJ databases">
        <title>Genomic Encyclopedia of Archaeal and Bacterial Type Strains, Phase II (KMG-II): From Individual Species to Whole Genera.</title>
        <authorList>
            <person name="Goeker M."/>
        </authorList>
    </citation>
    <scope>NUCLEOTIDE SEQUENCE [LARGE SCALE GENOMIC DNA]</scope>
    <source>
        <strain evidence="2 3">DSM 25625</strain>
    </source>
</reference>
<keyword evidence="3" id="KW-1185">Reference proteome</keyword>
<evidence type="ECO:0000259" key="1">
    <source>
        <dbReference type="PROSITE" id="PS51459"/>
    </source>
</evidence>
<protein>
    <submittedName>
        <fullName evidence="2">Death-on-curing protein</fullName>
    </submittedName>
</protein>
<dbReference type="AlphaFoldDB" id="A0A2M9BBB2"/>
<dbReference type="RefSeq" id="WP_157803049.1">
    <property type="nucleotide sequence ID" value="NZ_PGFB01000007.1"/>
</dbReference>
<evidence type="ECO:0000313" key="2">
    <source>
        <dbReference type="EMBL" id="PJJ55230.1"/>
    </source>
</evidence>
<dbReference type="EMBL" id="PGFB01000007">
    <property type="protein sequence ID" value="PJJ55230.1"/>
    <property type="molecule type" value="Genomic_DNA"/>
</dbReference>
<feature type="domain" description="Fido" evidence="1">
    <location>
        <begin position="1"/>
        <end position="104"/>
    </location>
</feature>
<dbReference type="Gene3D" id="1.20.120.1870">
    <property type="entry name" value="Fic/DOC protein, Fido domain"/>
    <property type="match status" value="1"/>
</dbReference>
<dbReference type="InterPro" id="IPR053737">
    <property type="entry name" value="Type_II_TA_Toxin"/>
</dbReference>
<dbReference type="OrthoDB" id="9802752at2"/>